<dbReference type="RefSeq" id="WP_064878714.1">
    <property type="nucleotide sequence ID" value="NZ_LZSY01000020.1"/>
</dbReference>
<organism evidence="3 4">
    <name type="scientific">Mycolicibacterium peregrinum</name>
    <name type="common">Mycobacterium peregrinum</name>
    <dbReference type="NCBI Taxonomy" id="43304"/>
    <lineage>
        <taxon>Bacteria</taxon>
        <taxon>Bacillati</taxon>
        <taxon>Actinomycetota</taxon>
        <taxon>Actinomycetes</taxon>
        <taxon>Mycobacteriales</taxon>
        <taxon>Mycobacteriaceae</taxon>
        <taxon>Mycolicibacterium</taxon>
    </lineage>
</organism>
<reference evidence="4" key="1">
    <citation type="submission" date="2016-06" db="EMBL/GenBank/DDBJ databases">
        <authorList>
            <person name="Sutton G."/>
            <person name="Brinkac L."/>
            <person name="Sanka R."/>
            <person name="Adams M."/>
            <person name="Lau E."/>
            <person name="Mehaffy C."/>
            <person name="Tameris M."/>
            <person name="Hatherill M."/>
            <person name="Hanekom W."/>
            <person name="Mahomed H."/>
            <person name="Mcshane H."/>
        </authorList>
    </citation>
    <scope>NUCLEOTIDE SEQUENCE [LARGE SCALE GENOMIC DNA]</scope>
    <source>
        <strain evidence="4">852002-10433_SCH5171157</strain>
    </source>
</reference>
<comment type="caution">
    <text evidence="3">The sequence shown here is derived from an EMBL/GenBank/DDBJ whole genome shotgun (WGS) entry which is preliminary data.</text>
</comment>
<feature type="region of interest" description="Disordered" evidence="1">
    <location>
        <begin position="25"/>
        <end position="55"/>
    </location>
</feature>
<evidence type="ECO:0000313" key="3">
    <source>
        <dbReference type="EMBL" id="OBB97170.1"/>
    </source>
</evidence>
<protein>
    <recommendedName>
        <fullName evidence="5">Lipoprotein</fullName>
    </recommendedName>
</protein>
<evidence type="ECO:0000256" key="1">
    <source>
        <dbReference type="SAM" id="MobiDB-lite"/>
    </source>
</evidence>
<dbReference type="Proteomes" id="UP000094008">
    <property type="component" value="Unassembled WGS sequence"/>
</dbReference>
<name>A0A1A0WF16_MYCPR</name>
<keyword evidence="2" id="KW-0732">Signal</keyword>
<feature type="chain" id="PRO_5038850713" description="Lipoprotein" evidence="2">
    <location>
        <begin position="21"/>
        <end position="157"/>
    </location>
</feature>
<evidence type="ECO:0000256" key="2">
    <source>
        <dbReference type="SAM" id="SignalP"/>
    </source>
</evidence>
<evidence type="ECO:0008006" key="5">
    <source>
        <dbReference type="Google" id="ProtNLM"/>
    </source>
</evidence>
<evidence type="ECO:0000313" key="4">
    <source>
        <dbReference type="Proteomes" id="UP000094008"/>
    </source>
</evidence>
<proteinExistence type="predicted"/>
<gene>
    <name evidence="3" type="ORF">A5779_15555</name>
</gene>
<dbReference type="OrthoDB" id="4764249at2"/>
<dbReference type="AlphaFoldDB" id="A0A1A0WF16"/>
<feature type="signal peptide" evidence="2">
    <location>
        <begin position="1"/>
        <end position="20"/>
    </location>
</feature>
<dbReference type="EMBL" id="LZSY01000020">
    <property type="protein sequence ID" value="OBB97170.1"/>
    <property type="molecule type" value="Genomic_DNA"/>
</dbReference>
<accession>A0A1A0WF16</accession>
<sequence>MGNAALFTAAVLGSAITLVACSATTEDKGSDAPGKPADSATYEVPTATGSSDEIPADFPKKIPVVKGSYTKGLSTGVSRNLSVTGIEASAYDEAENLLTTAGFPAVPDPTRTGEKCDRTSEFGSITQNDYSITLCGNDTASGYELTYKVFLGASATP</sequence>